<feature type="transmembrane region" description="Helical" evidence="2">
    <location>
        <begin position="492"/>
        <end position="510"/>
    </location>
</feature>
<sequence>MSHSTPRPVPAAHHLIYLLLLLPTGLSIALLLSDSRHWTLTGDLYTLINTYRTSVQTALQILATVLGTIQLVTICRLINNATRIRFTRPTHHTTLNHLALWSALSTPTTNFSLPLPQILLTFLLANFSAILSALWTGALTPTATTTTTNTTIHIPSYTNRTFIKEYPSQIDNTGPSLRTSHGYFTYSVGVGLLTSLISSASSASPLTGTLRNRTHPKLDSTGFTYTGRSYGVGAPVGLTDASIALYPWAANYTYRERGYDAQLTCVYNTSSLFLLQDTYYNALYDARGPLPDSNSSSGEYSVYTGWSTDTIVALGVASDPIAYTKSRYVAAAAGRSYLALNASQCLVTFIPTWFQVDVTIQNKQIYVSRINSSFFSPFLTSSEEQEMDIDPTNRTIHVVMRQLELISNDLTSFYRSTLGDAFNTSIADFTTSSNSTSTNTTTTSLTGIKNTYISLLDDILESYAAAQLIIGNFTTPTTATLTIEALRLGSRVYIIAVFVVSLIVVGLVGVEATRTSAWRDLPGFDFLDGRMLVLGAANGGRSIAERAAERGWRGKDMGGDWSAVGGGGEGRVEVSLGGGRDADDDDDDDDDRGEVIRTRE</sequence>
<evidence type="ECO:0000256" key="2">
    <source>
        <dbReference type="SAM" id="Phobius"/>
    </source>
</evidence>
<evidence type="ECO:0000313" key="4">
    <source>
        <dbReference type="Proteomes" id="UP000188318"/>
    </source>
</evidence>
<dbReference type="OrthoDB" id="529273at2759"/>
<protein>
    <submittedName>
        <fullName evidence="3">Uncharacterized protein</fullName>
    </submittedName>
</protein>
<keyword evidence="2" id="KW-0472">Membrane</keyword>
<dbReference type="EMBL" id="KV907496">
    <property type="protein sequence ID" value="OOF98061.1"/>
    <property type="molecule type" value="Genomic_DNA"/>
</dbReference>
<proteinExistence type="predicted"/>
<feature type="transmembrane region" description="Helical" evidence="2">
    <location>
        <begin position="12"/>
        <end position="32"/>
    </location>
</feature>
<name>A0A1R3RUB3_ASPC5</name>
<organism evidence="3 4">
    <name type="scientific">Aspergillus carbonarius (strain ITEM 5010)</name>
    <dbReference type="NCBI Taxonomy" id="602072"/>
    <lineage>
        <taxon>Eukaryota</taxon>
        <taxon>Fungi</taxon>
        <taxon>Dikarya</taxon>
        <taxon>Ascomycota</taxon>
        <taxon>Pezizomycotina</taxon>
        <taxon>Eurotiomycetes</taxon>
        <taxon>Eurotiomycetidae</taxon>
        <taxon>Eurotiales</taxon>
        <taxon>Aspergillaceae</taxon>
        <taxon>Aspergillus</taxon>
        <taxon>Aspergillus subgen. Circumdati</taxon>
    </lineage>
</organism>
<feature type="region of interest" description="Disordered" evidence="1">
    <location>
        <begin position="554"/>
        <end position="600"/>
    </location>
</feature>
<dbReference type="Proteomes" id="UP000188318">
    <property type="component" value="Unassembled WGS sequence"/>
</dbReference>
<dbReference type="STRING" id="602072.A0A1R3RUB3"/>
<evidence type="ECO:0000256" key="1">
    <source>
        <dbReference type="SAM" id="MobiDB-lite"/>
    </source>
</evidence>
<keyword evidence="4" id="KW-1185">Reference proteome</keyword>
<accession>A0A1R3RUB3</accession>
<feature type="compositionally biased region" description="Acidic residues" evidence="1">
    <location>
        <begin position="582"/>
        <end position="592"/>
    </location>
</feature>
<dbReference type="VEuPathDB" id="FungiDB:ASPCADRAFT_164267"/>
<evidence type="ECO:0000313" key="3">
    <source>
        <dbReference type="EMBL" id="OOF98061.1"/>
    </source>
</evidence>
<reference evidence="4" key="1">
    <citation type="journal article" date="2017" name="Genome Biol.">
        <title>Comparative genomics reveals high biological diversity and specific adaptations in the industrially and medically important fungal genus Aspergillus.</title>
        <authorList>
            <person name="de Vries R.P."/>
            <person name="Riley R."/>
            <person name="Wiebenga A."/>
            <person name="Aguilar-Osorio G."/>
            <person name="Amillis S."/>
            <person name="Uchima C.A."/>
            <person name="Anderluh G."/>
            <person name="Asadollahi M."/>
            <person name="Askin M."/>
            <person name="Barry K."/>
            <person name="Battaglia E."/>
            <person name="Bayram O."/>
            <person name="Benocci T."/>
            <person name="Braus-Stromeyer S.A."/>
            <person name="Caldana C."/>
            <person name="Canovas D."/>
            <person name="Cerqueira G.C."/>
            <person name="Chen F."/>
            <person name="Chen W."/>
            <person name="Choi C."/>
            <person name="Clum A."/>
            <person name="Dos Santos R.A."/>
            <person name="Damasio A.R."/>
            <person name="Diallinas G."/>
            <person name="Emri T."/>
            <person name="Fekete E."/>
            <person name="Flipphi M."/>
            <person name="Freyberg S."/>
            <person name="Gallo A."/>
            <person name="Gournas C."/>
            <person name="Habgood R."/>
            <person name="Hainaut M."/>
            <person name="Harispe M.L."/>
            <person name="Henrissat B."/>
            <person name="Hilden K.S."/>
            <person name="Hope R."/>
            <person name="Hossain A."/>
            <person name="Karabika E."/>
            <person name="Karaffa L."/>
            <person name="Karanyi Z."/>
            <person name="Krasevec N."/>
            <person name="Kuo A."/>
            <person name="Kusch H."/>
            <person name="LaButti K."/>
            <person name="Lagendijk E.L."/>
            <person name="Lapidus A."/>
            <person name="Levasseur A."/>
            <person name="Lindquist E."/>
            <person name="Lipzen A."/>
            <person name="Logrieco A.F."/>
            <person name="MacCabe A."/>
            <person name="Maekelae M.R."/>
            <person name="Malavazi I."/>
            <person name="Melin P."/>
            <person name="Meyer V."/>
            <person name="Mielnichuk N."/>
            <person name="Miskei M."/>
            <person name="Molnar A.P."/>
            <person name="Mule G."/>
            <person name="Ngan C.Y."/>
            <person name="Orejas M."/>
            <person name="Orosz E."/>
            <person name="Ouedraogo J.P."/>
            <person name="Overkamp K.M."/>
            <person name="Park H.-S."/>
            <person name="Perrone G."/>
            <person name="Piumi F."/>
            <person name="Punt P.J."/>
            <person name="Ram A.F."/>
            <person name="Ramon A."/>
            <person name="Rauscher S."/>
            <person name="Record E."/>
            <person name="Riano-Pachon D.M."/>
            <person name="Robert V."/>
            <person name="Roehrig J."/>
            <person name="Ruller R."/>
            <person name="Salamov A."/>
            <person name="Salih N.S."/>
            <person name="Samson R.A."/>
            <person name="Sandor E."/>
            <person name="Sanguinetti M."/>
            <person name="Schuetze T."/>
            <person name="Sepcic K."/>
            <person name="Shelest E."/>
            <person name="Sherlock G."/>
            <person name="Sophianopoulou V."/>
            <person name="Squina F.M."/>
            <person name="Sun H."/>
            <person name="Susca A."/>
            <person name="Todd R.B."/>
            <person name="Tsang A."/>
            <person name="Unkles S.E."/>
            <person name="van de Wiele N."/>
            <person name="van Rossen-Uffink D."/>
            <person name="Oliveira J.V."/>
            <person name="Vesth T.C."/>
            <person name="Visser J."/>
            <person name="Yu J.-H."/>
            <person name="Zhou M."/>
            <person name="Andersen M.R."/>
            <person name="Archer D.B."/>
            <person name="Baker S.E."/>
            <person name="Benoit I."/>
            <person name="Brakhage A.A."/>
            <person name="Braus G.H."/>
            <person name="Fischer R."/>
            <person name="Frisvad J.C."/>
            <person name="Goldman G.H."/>
            <person name="Houbraken J."/>
            <person name="Oakley B."/>
            <person name="Pocsi I."/>
            <person name="Scazzocchio C."/>
            <person name="Seiboth B."/>
            <person name="vanKuyk P.A."/>
            <person name="Wortman J."/>
            <person name="Dyer P.S."/>
            <person name="Grigoriev I.V."/>
        </authorList>
    </citation>
    <scope>NUCLEOTIDE SEQUENCE [LARGE SCALE GENOMIC DNA]</scope>
    <source>
        <strain evidence="4">ITEM 5010</strain>
    </source>
</reference>
<gene>
    <name evidence="3" type="ORF">ASPCADRAFT_164267</name>
</gene>
<keyword evidence="2" id="KW-0812">Transmembrane</keyword>
<feature type="transmembrane region" description="Helical" evidence="2">
    <location>
        <begin position="57"/>
        <end position="78"/>
    </location>
</feature>
<dbReference type="OMA" id="EYSAKRY"/>
<keyword evidence="2" id="KW-1133">Transmembrane helix</keyword>
<feature type="transmembrane region" description="Helical" evidence="2">
    <location>
        <begin position="118"/>
        <end position="138"/>
    </location>
</feature>
<dbReference type="AlphaFoldDB" id="A0A1R3RUB3"/>